<feature type="transmembrane region" description="Helical" evidence="7">
    <location>
        <begin position="155"/>
        <end position="173"/>
    </location>
</feature>
<evidence type="ECO:0000256" key="5">
    <source>
        <dbReference type="ARBA" id="ARBA00022989"/>
    </source>
</evidence>
<feature type="transmembrane region" description="Helical" evidence="7">
    <location>
        <begin position="121"/>
        <end position="149"/>
    </location>
</feature>
<dbReference type="Pfam" id="PF00005">
    <property type="entry name" value="ABC_tran"/>
    <property type="match status" value="1"/>
</dbReference>
<dbReference type="GO" id="GO:1904680">
    <property type="term" value="F:peptide transmembrane transporter activity"/>
    <property type="evidence" value="ECO:0007669"/>
    <property type="project" value="InterPro"/>
</dbReference>
<keyword evidence="11" id="KW-1185">Reference proteome</keyword>
<evidence type="ECO:0000259" key="8">
    <source>
        <dbReference type="PROSITE" id="PS50893"/>
    </source>
</evidence>
<dbReference type="Gene3D" id="3.40.50.300">
    <property type="entry name" value="P-loop containing nucleotide triphosphate hydrolases"/>
    <property type="match status" value="1"/>
</dbReference>
<dbReference type="PROSITE" id="PS50929">
    <property type="entry name" value="ABC_TM1F"/>
    <property type="match status" value="1"/>
</dbReference>
<feature type="transmembrane region" description="Helical" evidence="7">
    <location>
        <begin position="47"/>
        <end position="69"/>
    </location>
</feature>
<name>B2IB80_BEII9</name>
<evidence type="ECO:0000256" key="6">
    <source>
        <dbReference type="ARBA" id="ARBA00023136"/>
    </source>
</evidence>
<dbReference type="AlphaFoldDB" id="B2IB80"/>
<accession>B2IB80</accession>
<dbReference type="eggNOG" id="COG4615">
    <property type="taxonomic scope" value="Bacteria"/>
</dbReference>
<keyword evidence="4" id="KW-0067">ATP-binding</keyword>
<feature type="domain" description="ABC transporter" evidence="8">
    <location>
        <begin position="333"/>
        <end position="552"/>
    </location>
</feature>
<dbReference type="GO" id="GO:0005886">
    <property type="term" value="C:plasma membrane"/>
    <property type="evidence" value="ECO:0007669"/>
    <property type="project" value="UniProtKB-SubCell"/>
</dbReference>
<dbReference type="InterPro" id="IPR003593">
    <property type="entry name" value="AAA+_ATPase"/>
</dbReference>
<dbReference type="EMBL" id="CP001016">
    <property type="protein sequence ID" value="ACB95164.1"/>
    <property type="molecule type" value="Genomic_DNA"/>
</dbReference>
<dbReference type="NCBIfam" id="TIGR01194">
    <property type="entry name" value="cyc_pep_trnsptr"/>
    <property type="match status" value="1"/>
</dbReference>
<keyword evidence="6 7" id="KW-0472">Membrane</keyword>
<sequence length="554" mass="61314">MFDKRNLVFTAFSLLRPFWLISLLSTLIGALGGLTTAWLLATINQALYADAIESSLAWIFAGLVVLKLVGESTANLSNGFVGQQIIARLRKDLSDKILTAPIDRLERFQVHRLSAALNHDLGLISAFTFQVSTLAISASIVFGCIVYLLLLSPTLFLIAAAGIGAGAAANLYARHLTAKRVERIRMAHEDLHKHFRCLTQGAKELRLNRLRRSALRENQLGSAVNRIRDETLSSTRIFMAANTFATLMFFAAIGLLIALRFGLKLDKSVLSGFILVLLFVKGPIDQILSLLPLIGQAQVAFRKLVELATEFSNSEQYLLLEPQKPISPIITSIELSGVLYAFPAEKGPSPFSLGPVDLTIKGGEILFIVGENGSGKTTLIKLILGLYTPQEGAVLLNGEAVTTETCDDYRQIFSTVFFDYYLFEDLATPDGFGLEKVTTYLEKLDIAHKVRIEGGAFSTTDLSAGQRKRLALIHCYLENRPVLVFDEWAAEQDPTFRTIFYRELLPDLKRQGKTLIVISHDDRYFDAADRLIRLKEGQIVEAWTEESAAQALRG</sequence>
<dbReference type="OrthoDB" id="9760776at2"/>
<dbReference type="SUPFAM" id="SSF90123">
    <property type="entry name" value="ABC transporter transmembrane region"/>
    <property type="match status" value="1"/>
</dbReference>
<dbReference type="GO" id="GO:0005524">
    <property type="term" value="F:ATP binding"/>
    <property type="evidence" value="ECO:0007669"/>
    <property type="project" value="UniProtKB-KW"/>
</dbReference>
<keyword evidence="5 7" id="KW-1133">Transmembrane helix</keyword>
<reference evidence="10 11" key="2">
    <citation type="journal article" date="2010" name="J. Bacteriol.">
        <title>Complete genome sequence of Beijerinckia indica subsp. indica.</title>
        <authorList>
            <person name="Tamas I."/>
            <person name="Dedysh S.N."/>
            <person name="Liesack W."/>
            <person name="Stott M.B."/>
            <person name="Alam M."/>
            <person name="Murrell J.C."/>
            <person name="Dunfield P.F."/>
        </authorList>
    </citation>
    <scope>NUCLEOTIDE SEQUENCE [LARGE SCALE GENOMIC DNA]</scope>
    <source>
        <strain evidence="11">ATCC 9039 / DSM 1715 / NCIMB 8712</strain>
    </source>
</reference>
<feature type="transmembrane region" description="Helical" evidence="7">
    <location>
        <begin position="237"/>
        <end position="263"/>
    </location>
</feature>
<dbReference type="KEGG" id="bid:Bind_1531"/>
<keyword evidence="3" id="KW-0547">Nucleotide-binding</keyword>
<dbReference type="SMART" id="SM00382">
    <property type="entry name" value="AAA"/>
    <property type="match status" value="1"/>
</dbReference>
<dbReference type="CDD" id="cd03228">
    <property type="entry name" value="ABCC_MRP_Like"/>
    <property type="match status" value="1"/>
</dbReference>
<proteinExistence type="predicted"/>
<comment type="subcellular location">
    <subcellularLocation>
        <location evidence="1">Cell membrane</location>
        <topology evidence="1">Multi-pass membrane protein</topology>
    </subcellularLocation>
</comment>
<dbReference type="InterPro" id="IPR003439">
    <property type="entry name" value="ABC_transporter-like_ATP-bd"/>
</dbReference>
<feature type="domain" description="ABC transmembrane type-1" evidence="9">
    <location>
        <begin position="7"/>
        <end position="296"/>
    </location>
</feature>
<dbReference type="InterPro" id="IPR039421">
    <property type="entry name" value="Type_1_exporter"/>
</dbReference>
<dbReference type="GO" id="GO:0015833">
    <property type="term" value="P:peptide transport"/>
    <property type="evidence" value="ECO:0007669"/>
    <property type="project" value="InterPro"/>
</dbReference>
<evidence type="ECO:0000256" key="2">
    <source>
        <dbReference type="ARBA" id="ARBA00022692"/>
    </source>
</evidence>
<reference evidence="11" key="1">
    <citation type="submission" date="2008-03" db="EMBL/GenBank/DDBJ databases">
        <title>Complete sequence of chromosome of Beijerinckia indica subsp. indica ATCC 9039.</title>
        <authorList>
            <consortium name="US DOE Joint Genome Institute"/>
            <person name="Copeland A."/>
            <person name="Lucas S."/>
            <person name="Lapidus A."/>
            <person name="Glavina del Rio T."/>
            <person name="Dalin E."/>
            <person name="Tice H."/>
            <person name="Bruce D."/>
            <person name="Goodwin L."/>
            <person name="Pitluck S."/>
            <person name="LaButti K."/>
            <person name="Schmutz J."/>
            <person name="Larimer F."/>
            <person name="Land M."/>
            <person name="Hauser L."/>
            <person name="Kyrpides N."/>
            <person name="Mikhailova N."/>
            <person name="Dunfield P.F."/>
            <person name="Dedysh S.N."/>
            <person name="Liesack W."/>
            <person name="Saw J.H."/>
            <person name="Alam M."/>
            <person name="Chen Y."/>
            <person name="Murrell J.C."/>
            <person name="Richardson P."/>
        </authorList>
    </citation>
    <scope>NUCLEOTIDE SEQUENCE [LARGE SCALE GENOMIC DNA]</scope>
    <source>
        <strain evidence="11">ATCC 9039 / DSM 1715 / NCIMB 8712</strain>
    </source>
</reference>
<dbReference type="PANTHER" id="PTHR24221:SF654">
    <property type="entry name" value="ATP-BINDING CASSETTE SUB-FAMILY B MEMBER 6"/>
    <property type="match status" value="1"/>
</dbReference>
<evidence type="ECO:0000256" key="3">
    <source>
        <dbReference type="ARBA" id="ARBA00022741"/>
    </source>
</evidence>
<evidence type="ECO:0000256" key="7">
    <source>
        <dbReference type="SAM" id="Phobius"/>
    </source>
</evidence>
<feature type="transmembrane region" description="Helical" evidence="7">
    <location>
        <begin position="20"/>
        <end position="41"/>
    </location>
</feature>
<dbReference type="InterPro" id="IPR027417">
    <property type="entry name" value="P-loop_NTPase"/>
</dbReference>
<dbReference type="InterPro" id="IPR005898">
    <property type="entry name" value="Cyc_pep_transpt_SyrD/YojI"/>
</dbReference>
<dbReference type="GO" id="GO:0140359">
    <property type="term" value="F:ABC-type transporter activity"/>
    <property type="evidence" value="ECO:0007669"/>
    <property type="project" value="InterPro"/>
</dbReference>
<dbReference type="SUPFAM" id="SSF52540">
    <property type="entry name" value="P-loop containing nucleoside triphosphate hydrolases"/>
    <property type="match status" value="1"/>
</dbReference>
<evidence type="ECO:0000313" key="11">
    <source>
        <dbReference type="Proteomes" id="UP000001695"/>
    </source>
</evidence>
<dbReference type="GO" id="GO:0016887">
    <property type="term" value="F:ATP hydrolysis activity"/>
    <property type="evidence" value="ECO:0007669"/>
    <property type="project" value="InterPro"/>
</dbReference>
<dbReference type="RefSeq" id="WP_012384521.1">
    <property type="nucleotide sequence ID" value="NC_010581.1"/>
</dbReference>
<organism evidence="10 11">
    <name type="scientific">Beijerinckia indica subsp. indica (strain ATCC 9039 / DSM 1715 / NCIMB 8712)</name>
    <dbReference type="NCBI Taxonomy" id="395963"/>
    <lineage>
        <taxon>Bacteria</taxon>
        <taxon>Pseudomonadati</taxon>
        <taxon>Pseudomonadota</taxon>
        <taxon>Alphaproteobacteria</taxon>
        <taxon>Hyphomicrobiales</taxon>
        <taxon>Beijerinckiaceae</taxon>
        <taxon>Beijerinckia</taxon>
    </lineage>
</organism>
<dbReference type="Gene3D" id="1.20.1560.10">
    <property type="entry name" value="ABC transporter type 1, transmembrane domain"/>
    <property type="match status" value="1"/>
</dbReference>
<evidence type="ECO:0000256" key="4">
    <source>
        <dbReference type="ARBA" id="ARBA00022840"/>
    </source>
</evidence>
<dbReference type="InterPro" id="IPR011527">
    <property type="entry name" value="ABC1_TM_dom"/>
</dbReference>
<dbReference type="PROSITE" id="PS50893">
    <property type="entry name" value="ABC_TRANSPORTER_2"/>
    <property type="match status" value="1"/>
</dbReference>
<dbReference type="Proteomes" id="UP000001695">
    <property type="component" value="Chromosome"/>
</dbReference>
<evidence type="ECO:0000313" key="10">
    <source>
        <dbReference type="EMBL" id="ACB95164.1"/>
    </source>
</evidence>
<keyword evidence="2 7" id="KW-0812">Transmembrane</keyword>
<dbReference type="STRING" id="395963.Bind_1531"/>
<dbReference type="HOGENOM" id="CLU_023671_2_1_5"/>
<dbReference type="InterPro" id="IPR036640">
    <property type="entry name" value="ABC1_TM_sf"/>
</dbReference>
<evidence type="ECO:0000256" key="1">
    <source>
        <dbReference type="ARBA" id="ARBA00004651"/>
    </source>
</evidence>
<dbReference type="PANTHER" id="PTHR24221">
    <property type="entry name" value="ATP-BINDING CASSETTE SUB-FAMILY B"/>
    <property type="match status" value="1"/>
</dbReference>
<gene>
    <name evidence="10" type="ordered locus">Bind_1531</name>
</gene>
<protein>
    <submittedName>
        <fullName evidence="10">Cyclic peptide transporter</fullName>
    </submittedName>
</protein>
<dbReference type="Pfam" id="PF00664">
    <property type="entry name" value="ABC_membrane"/>
    <property type="match status" value="1"/>
</dbReference>
<evidence type="ECO:0000259" key="9">
    <source>
        <dbReference type="PROSITE" id="PS50929"/>
    </source>
</evidence>
<dbReference type="GO" id="GO:0034040">
    <property type="term" value="F:ATPase-coupled lipid transmembrane transporter activity"/>
    <property type="evidence" value="ECO:0007669"/>
    <property type="project" value="TreeGrafter"/>
</dbReference>